<dbReference type="InterPro" id="IPR057661">
    <property type="entry name" value="RsdA/BaiN/AoA(So)_Rossmann"/>
</dbReference>
<dbReference type="SUPFAM" id="SSF160996">
    <property type="entry name" value="HI0933 insert domain-like"/>
    <property type="match status" value="1"/>
</dbReference>
<dbReference type="InterPro" id="IPR036188">
    <property type="entry name" value="FAD/NAD-bd_sf"/>
</dbReference>
<dbReference type="AlphaFoldDB" id="A0A4P6UKW2"/>
<dbReference type="Proteomes" id="UP000292939">
    <property type="component" value="Chromosome"/>
</dbReference>
<dbReference type="PRINTS" id="PR00411">
    <property type="entry name" value="PNDRDTASEI"/>
</dbReference>
<feature type="domain" description="RsdA/BaiN/AoA(So)-like Rossmann fold-like" evidence="4">
    <location>
        <begin position="5"/>
        <end position="424"/>
    </location>
</feature>
<dbReference type="PANTHER" id="PTHR42887:SF2">
    <property type="entry name" value="OS12G0638800 PROTEIN"/>
    <property type="match status" value="1"/>
</dbReference>
<name>A0A4P6UKW2_9BURK</name>
<dbReference type="KEGG" id="hgr:DW355_15945"/>
<dbReference type="Pfam" id="PF03486">
    <property type="entry name" value="HI0933_like"/>
    <property type="match status" value="1"/>
</dbReference>
<dbReference type="EMBL" id="CP031395">
    <property type="protein sequence ID" value="QBK06018.1"/>
    <property type="molecule type" value="Genomic_DNA"/>
</dbReference>
<dbReference type="SUPFAM" id="SSF51905">
    <property type="entry name" value="FAD/NAD(P)-binding domain"/>
    <property type="match status" value="1"/>
</dbReference>
<dbReference type="Pfam" id="PF22780">
    <property type="entry name" value="HI0933_like_1st"/>
    <property type="match status" value="1"/>
</dbReference>
<sequence>MQQFDVVVIGAGAAGLFCAGVAGQRGLKVLLIDHAAKVAEKIRISGGGRCNFTNRDLDPRAPHKHYLGANPDFCRSALARYTPADFIALLQDAGIPWHEKHKGQLFCDRSADDIIQLLLRECAAGGVTHWQPCAVQAVRHRTGDTHAPVYELDTERGPVQCHSLVVATGGLSIPKVGATDFGHRLARQFGLNIVVPRPALVPLTFDGAAWGPYAGLAGLALPVRIEVAPPVPEAEPERANGPLKRPGGKGRPQGTAFLEDLLFTHRGLSGPAVLQISSYWQTGTPLRVDLLPGQNIGAHLVEAKQQSRKLLVTELAALLPTRLAEAWTAQDPAWQRPVADTSDKALAALAERLTRWMLTPTGSEGYAKAEVTAGGVDTRELSSQTLEARAQPGLYFIGEVVDVTGWLGGYNFQWAWASAHACAMALVPTPR</sequence>
<keyword evidence="3" id="KW-0274">FAD</keyword>
<reference evidence="6 7" key="1">
    <citation type="submission" date="2018-07" db="EMBL/GenBank/DDBJ databases">
        <title>Exploring interactions and the metabolic potential of the ultra-small soil bacteria Hylemonella gracilis.</title>
        <authorList>
            <person name="Tyc O."/>
            <person name="Kulkarni P."/>
            <person name="Gawehns F."/>
            <person name="Hundscheid M."/>
            <person name="Zweers H."/>
            <person name="Garbeva P."/>
        </authorList>
    </citation>
    <scope>NUCLEOTIDE SEQUENCE [LARGE SCALE GENOMIC DNA]</scope>
    <source>
        <strain evidence="6 7">NS1</strain>
    </source>
</reference>
<dbReference type="OrthoDB" id="9773233at2"/>
<dbReference type="Gene3D" id="2.40.30.10">
    <property type="entry name" value="Translation factors"/>
    <property type="match status" value="1"/>
</dbReference>
<gene>
    <name evidence="6" type="ORF">DW355_15945</name>
</gene>
<feature type="domain" description="RsdA/BaiN/AoA(So)-like insert" evidence="5">
    <location>
        <begin position="197"/>
        <end position="371"/>
    </location>
</feature>
<evidence type="ECO:0000313" key="6">
    <source>
        <dbReference type="EMBL" id="QBK06018.1"/>
    </source>
</evidence>
<dbReference type="PANTHER" id="PTHR42887">
    <property type="entry name" value="OS12G0638800 PROTEIN"/>
    <property type="match status" value="1"/>
</dbReference>
<evidence type="ECO:0000259" key="5">
    <source>
        <dbReference type="Pfam" id="PF22780"/>
    </source>
</evidence>
<dbReference type="NCBIfam" id="TIGR00275">
    <property type="entry name" value="aminoacetone oxidase family FAD-binding enzyme"/>
    <property type="match status" value="1"/>
</dbReference>
<evidence type="ECO:0000313" key="7">
    <source>
        <dbReference type="Proteomes" id="UP000292939"/>
    </source>
</evidence>
<evidence type="ECO:0000256" key="3">
    <source>
        <dbReference type="ARBA" id="ARBA00022827"/>
    </source>
</evidence>
<dbReference type="InterPro" id="IPR023166">
    <property type="entry name" value="BaiN-like_dom_sf"/>
</dbReference>
<protein>
    <submittedName>
        <fullName evidence="6">NAD(P)/FAD-dependent oxidoreductase</fullName>
    </submittedName>
</protein>
<keyword evidence="2" id="KW-0285">Flavoprotein</keyword>
<comment type="cofactor">
    <cofactor evidence="1">
        <name>FAD</name>
        <dbReference type="ChEBI" id="CHEBI:57692"/>
    </cofactor>
</comment>
<dbReference type="InterPro" id="IPR004792">
    <property type="entry name" value="BaiN-like"/>
</dbReference>
<dbReference type="RefSeq" id="WP_131281577.1">
    <property type="nucleotide sequence ID" value="NZ_CP031395.1"/>
</dbReference>
<dbReference type="InterPro" id="IPR055178">
    <property type="entry name" value="RsdA/BaiN/AoA(So)-like_dom"/>
</dbReference>
<evidence type="ECO:0000259" key="4">
    <source>
        <dbReference type="Pfam" id="PF03486"/>
    </source>
</evidence>
<evidence type="ECO:0000256" key="2">
    <source>
        <dbReference type="ARBA" id="ARBA00022630"/>
    </source>
</evidence>
<dbReference type="Gene3D" id="1.10.8.260">
    <property type="entry name" value="HI0933 insert domain-like"/>
    <property type="match status" value="1"/>
</dbReference>
<dbReference type="Gene3D" id="3.50.50.60">
    <property type="entry name" value="FAD/NAD(P)-binding domain"/>
    <property type="match status" value="1"/>
</dbReference>
<proteinExistence type="predicted"/>
<organism evidence="6 7">
    <name type="scientific">Hylemonella gracilis</name>
    <dbReference type="NCBI Taxonomy" id="80880"/>
    <lineage>
        <taxon>Bacteria</taxon>
        <taxon>Pseudomonadati</taxon>
        <taxon>Pseudomonadota</taxon>
        <taxon>Betaproteobacteria</taxon>
        <taxon>Burkholderiales</taxon>
        <taxon>Comamonadaceae</taxon>
        <taxon>Hylemonella</taxon>
    </lineage>
</organism>
<accession>A0A4P6UKW2</accession>
<evidence type="ECO:0000256" key="1">
    <source>
        <dbReference type="ARBA" id="ARBA00001974"/>
    </source>
</evidence>